<keyword evidence="2" id="KW-1185">Reference proteome</keyword>
<gene>
    <name evidence="1" type="ORF">XA3_19920</name>
</gene>
<proteinExistence type="predicted"/>
<protein>
    <recommendedName>
        <fullName evidence="3">Transcriptional regulator</fullName>
    </recommendedName>
</protein>
<sequence>MNVQNLIQRSLMFGEQYYGELKLDTLDELCNKFKASLDFIRYGVNENDLQTVQVGVGLAFTFGVGIYGSIDNALLNDLTDIDVQQPVNPGLSNKNANMILHLLDLIADDDGEQIKNDPFTGKKSYSSETLKKHYINSDPSHSNEFSFGSHNHLINMIKILAKIAGLCGGTLEDCIDLEMSDFVGYLRIEKGMNV</sequence>
<name>A0AAU9DLW2_9LACO</name>
<dbReference type="KEGG" id="xap:XA3_19920"/>
<dbReference type="RefSeq" id="WP_317635339.1">
    <property type="nucleotide sequence ID" value="NZ_AP026802.1"/>
</dbReference>
<reference evidence="1 2" key="1">
    <citation type="journal article" date="2023" name="Microbiol. Spectr.">
        <title>Symbiosis of Carpenter Bees with Uncharacterized Lactic Acid Bacteria Showing NAD Auxotrophy.</title>
        <authorList>
            <person name="Kawasaki S."/>
            <person name="Ozawa K."/>
            <person name="Mori T."/>
            <person name="Yamamoto A."/>
            <person name="Ito M."/>
            <person name="Ohkuma M."/>
            <person name="Sakamoto M."/>
            <person name="Matsutani M."/>
        </authorList>
    </citation>
    <scope>NUCLEOTIDE SEQUENCE [LARGE SCALE GENOMIC DNA]</scope>
    <source>
        <strain evidence="1 2">XA3</strain>
    </source>
</reference>
<accession>A0AAU9DLW2</accession>
<dbReference type="Proteomes" id="UP001321861">
    <property type="component" value="Chromosome"/>
</dbReference>
<dbReference type="EMBL" id="AP026802">
    <property type="protein sequence ID" value="BDR59551.1"/>
    <property type="molecule type" value="Genomic_DNA"/>
</dbReference>
<evidence type="ECO:0000313" key="2">
    <source>
        <dbReference type="Proteomes" id="UP001321861"/>
    </source>
</evidence>
<evidence type="ECO:0000313" key="1">
    <source>
        <dbReference type="EMBL" id="BDR59551.1"/>
    </source>
</evidence>
<organism evidence="1 2">
    <name type="scientific">Xylocopilactobacillus apicola</name>
    <dbReference type="NCBI Taxonomy" id="2932184"/>
    <lineage>
        <taxon>Bacteria</taxon>
        <taxon>Bacillati</taxon>
        <taxon>Bacillota</taxon>
        <taxon>Bacilli</taxon>
        <taxon>Lactobacillales</taxon>
        <taxon>Lactobacillaceae</taxon>
        <taxon>Xylocopilactobacillus</taxon>
    </lineage>
</organism>
<evidence type="ECO:0008006" key="3">
    <source>
        <dbReference type="Google" id="ProtNLM"/>
    </source>
</evidence>
<dbReference type="AlphaFoldDB" id="A0AAU9DLW2"/>